<comment type="caution">
    <text evidence="2">The sequence shown here is derived from an EMBL/GenBank/DDBJ whole genome shotgun (WGS) entry which is preliminary data.</text>
</comment>
<protein>
    <submittedName>
        <fullName evidence="2">Uncharacterized protein</fullName>
    </submittedName>
</protein>
<sequence>MPMSSKWFSLAYPVGGEQERPSGTDVTQLRAQVKRLQEQIPEYQCQADKLQKMELEIDALRVEIAELKVKGESGRTCDQGLNF</sequence>
<feature type="coiled-coil region" evidence="1">
    <location>
        <begin position="26"/>
        <end position="70"/>
    </location>
</feature>
<keyword evidence="1" id="KW-0175">Coiled coil</keyword>
<gene>
    <name evidence="2" type="ORF">EV681_1698</name>
</gene>
<dbReference type="Proteomes" id="UP000293398">
    <property type="component" value="Unassembled WGS sequence"/>
</dbReference>
<name>A0A4Q7VTJ5_9BURK</name>
<keyword evidence="3" id="KW-1185">Reference proteome</keyword>
<evidence type="ECO:0000313" key="2">
    <source>
        <dbReference type="EMBL" id="RZT99901.1"/>
    </source>
</evidence>
<evidence type="ECO:0000313" key="3">
    <source>
        <dbReference type="Proteomes" id="UP000293398"/>
    </source>
</evidence>
<organism evidence="2 3">
    <name type="scientific">Advenella incenata</name>
    <dbReference type="NCBI Taxonomy" id="267800"/>
    <lineage>
        <taxon>Bacteria</taxon>
        <taxon>Pseudomonadati</taxon>
        <taxon>Pseudomonadota</taxon>
        <taxon>Betaproteobacteria</taxon>
        <taxon>Burkholderiales</taxon>
        <taxon>Alcaligenaceae</taxon>
    </lineage>
</organism>
<reference evidence="2 3" key="1">
    <citation type="submission" date="2019-02" db="EMBL/GenBank/DDBJ databases">
        <title>Genomic Encyclopedia of Type Strains, Phase IV (KMG-IV): sequencing the most valuable type-strain genomes for metagenomic binning, comparative biology and taxonomic classification.</title>
        <authorList>
            <person name="Goeker M."/>
        </authorList>
    </citation>
    <scope>NUCLEOTIDE SEQUENCE [LARGE SCALE GENOMIC DNA]</scope>
    <source>
        <strain evidence="2 3">DSM 23814</strain>
    </source>
</reference>
<dbReference type="AlphaFoldDB" id="A0A4Q7VTJ5"/>
<accession>A0A4Q7VTJ5</accession>
<evidence type="ECO:0000256" key="1">
    <source>
        <dbReference type="SAM" id="Coils"/>
    </source>
</evidence>
<dbReference type="EMBL" id="SHKO01000001">
    <property type="protein sequence ID" value="RZT99901.1"/>
    <property type="molecule type" value="Genomic_DNA"/>
</dbReference>
<proteinExistence type="predicted"/>